<gene>
    <name evidence="4" type="ORF">GSLYS_00021625001</name>
</gene>
<keyword evidence="5" id="KW-1185">Reference proteome</keyword>
<dbReference type="Proteomes" id="UP001497497">
    <property type="component" value="Unassembled WGS sequence"/>
</dbReference>
<dbReference type="InterPro" id="IPR027417">
    <property type="entry name" value="P-loop_NTPase"/>
</dbReference>
<evidence type="ECO:0000259" key="2">
    <source>
        <dbReference type="Pfam" id="PF12780"/>
    </source>
</evidence>
<dbReference type="InterPro" id="IPR024317">
    <property type="entry name" value="Dynein_heavy_chain_D4_dom"/>
</dbReference>
<sequence>RALADPIVNASVDLYFRMSTDLLPTPAKSHYVFNLRDPSKGVQGILQADITIFREKPQMTRLFIHETQRVFHDRLINLEDKYFFHRLMSEILAKYFNESVEPQTFITDPILFGNFMRMGSPPEERFYEEMMDMNKIKSILSDYLDDLNMSSPKEMRLVFFLDAIEHITRLVRMVQQERGNALLVGVGGTGKQSLTRLSAHICSYQCFQIELCRGYDYSSFHDDLKKLYESAGIQNKPTIFLFTDTQIVVEEFLEDINNMLNSGEVPNLFEPDEYEKLII</sequence>
<dbReference type="PANTHER" id="PTHR22878:SF68">
    <property type="entry name" value="DYNEIN HEAVY CHAIN 6, AXONEMAL-LIKE"/>
    <property type="match status" value="1"/>
</dbReference>
<evidence type="ECO:0000313" key="4">
    <source>
        <dbReference type="EMBL" id="CAL1548308.1"/>
    </source>
</evidence>
<proteinExistence type="inferred from homology"/>
<dbReference type="Pfam" id="PF17857">
    <property type="entry name" value="AAA_lid_1"/>
    <property type="match status" value="1"/>
</dbReference>
<dbReference type="Pfam" id="PF12780">
    <property type="entry name" value="AAA_8"/>
    <property type="match status" value="1"/>
</dbReference>
<dbReference type="SUPFAM" id="SSF52540">
    <property type="entry name" value="P-loop containing nucleoside triphosphate hydrolases"/>
    <property type="match status" value="1"/>
</dbReference>
<evidence type="ECO:0008006" key="6">
    <source>
        <dbReference type="Google" id="ProtNLM"/>
    </source>
</evidence>
<dbReference type="InterPro" id="IPR026983">
    <property type="entry name" value="DHC"/>
</dbReference>
<dbReference type="EMBL" id="CAXITT010001269">
    <property type="protein sequence ID" value="CAL1548308.1"/>
    <property type="molecule type" value="Genomic_DNA"/>
</dbReference>
<evidence type="ECO:0000259" key="3">
    <source>
        <dbReference type="Pfam" id="PF17857"/>
    </source>
</evidence>
<dbReference type="Gene3D" id="1.20.920.30">
    <property type="match status" value="1"/>
</dbReference>
<dbReference type="PANTHER" id="PTHR22878">
    <property type="entry name" value="DYNEIN HEAVY CHAIN 6, AXONEMAL-LIKE-RELATED"/>
    <property type="match status" value="1"/>
</dbReference>
<organism evidence="4 5">
    <name type="scientific">Lymnaea stagnalis</name>
    <name type="common">Great pond snail</name>
    <name type="synonym">Helix stagnalis</name>
    <dbReference type="NCBI Taxonomy" id="6523"/>
    <lineage>
        <taxon>Eukaryota</taxon>
        <taxon>Metazoa</taxon>
        <taxon>Spiralia</taxon>
        <taxon>Lophotrochozoa</taxon>
        <taxon>Mollusca</taxon>
        <taxon>Gastropoda</taxon>
        <taxon>Heterobranchia</taxon>
        <taxon>Euthyneura</taxon>
        <taxon>Panpulmonata</taxon>
        <taxon>Hygrophila</taxon>
        <taxon>Lymnaeoidea</taxon>
        <taxon>Lymnaeidae</taxon>
        <taxon>Lymnaea</taxon>
    </lineage>
</organism>
<feature type="domain" description="Dynein heavy chain AAA module D4" evidence="2">
    <location>
        <begin position="155"/>
        <end position="278"/>
    </location>
</feature>
<accession>A0AAV2IM86</accession>
<evidence type="ECO:0000256" key="1">
    <source>
        <dbReference type="ARBA" id="ARBA00008887"/>
    </source>
</evidence>
<comment type="caution">
    <text evidence="4">The sequence shown here is derived from an EMBL/GenBank/DDBJ whole genome shotgun (WGS) entry which is preliminary data.</text>
</comment>
<dbReference type="Gene3D" id="3.40.50.300">
    <property type="entry name" value="P-loop containing nucleotide triphosphate hydrolases"/>
    <property type="match status" value="1"/>
</dbReference>
<dbReference type="FunFam" id="1.20.920.30:FF:000005">
    <property type="entry name" value="Dynein, axonemal, heavy chain 2"/>
    <property type="match status" value="1"/>
</dbReference>
<dbReference type="GO" id="GO:0051959">
    <property type="term" value="F:dynein light intermediate chain binding"/>
    <property type="evidence" value="ECO:0007669"/>
    <property type="project" value="InterPro"/>
</dbReference>
<reference evidence="4 5" key="1">
    <citation type="submission" date="2024-04" db="EMBL/GenBank/DDBJ databases">
        <authorList>
            <consortium name="Genoscope - CEA"/>
            <person name="William W."/>
        </authorList>
    </citation>
    <scope>NUCLEOTIDE SEQUENCE [LARGE SCALE GENOMIC DNA]</scope>
</reference>
<dbReference type="GO" id="GO:0045505">
    <property type="term" value="F:dynein intermediate chain binding"/>
    <property type="evidence" value="ECO:0007669"/>
    <property type="project" value="InterPro"/>
</dbReference>
<dbReference type="AlphaFoldDB" id="A0AAV2IM86"/>
<comment type="similarity">
    <text evidence="1">Belongs to the dynein heavy chain family.</text>
</comment>
<evidence type="ECO:0000313" key="5">
    <source>
        <dbReference type="Proteomes" id="UP001497497"/>
    </source>
</evidence>
<dbReference type="GO" id="GO:0007018">
    <property type="term" value="P:microtubule-based movement"/>
    <property type="evidence" value="ECO:0007669"/>
    <property type="project" value="InterPro"/>
</dbReference>
<feature type="non-terminal residue" evidence="4">
    <location>
        <position position="1"/>
    </location>
</feature>
<dbReference type="InterPro" id="IPR041589">
    <property type="entry name" value="DNAH3_AAA_lid_1"/>
</dbReference>
<name>A0AAV2IM86_LYMST</name>
<dbReference type="GO" id="GO:0030286">
    <property type="term" value="C:dynein complex"/>
    <property type="evidence" value="ECO:0007669"/>
    <property type="project" value="InterPro"/>
</dbReference>
<protein>
    <recommendedName>
        <fullName evidence="6">Dynein heavy chain</fullName>
    </recommendedName>
</protein>
<feature type="non-terminal residue" evidence="4">
    <location>
        <position position="279"/>
    </location>
</feature>
<feature type="domain" description="Dynein heavy chain 3 AAA+ lid" evidence="3">
    <location>
        <begin position="8"/>
        <end position="99"/>
    </location>
</feature>